<dbReference type="AlphaFoldDB" id="A0A418PVR8"/>
<dbReference type="Proteomes" id="UP000283522">
    <property type="component" value="Unassembled WGS sequence"/>
</dbReference>
<protein>
    <submittedName>
        <fullName evidence="1">Uncharacterized protein</fullName>
    </submittedName>
</protein>
<gene>
    <name evidence="1" type="ORF">D0X99_00840</name>
</gene>
<organism evidence="1 2">
    <name type="scientific">Algoriphagus lacus</name>
    <dbReference type="NCBI Taxonomy" id="2056311"/>
    <lineage>
        <taxon>Bacteria</taxon>
        <taxon>Pseudomonadati</taxon>
        <taxon>Bacteroidota</taxon>
        <taxon>Cytophagia</taxon>
        <taxon>Cytophagales</taxon>
        <taxon>Cyclobacteriaceae</taxon>
        <taxon>Algoriphagus</taxon>
    </lineage>
</organism>
<dbReference type="RefSeq" id="WP_119475756.1">
    <property type="nucleotide sequence ID" value="NZ_QXML01000001.1"/>
</dbReference>
<dbReference type="EMBL" id="QXML01000001">
    <property type="protein sequence ID" value="RIW18277.1"/>
    <property type="molecule type" value="Genomic_DNA"/>
</dbReference>
<dbReference type="OrthoDB" id="1454369at2"/>
<name>A0A418PVR8_9BACT</name>
<keyword evidence="2" id="KW-1185">Reference proteome</keyword>
<reference evidence="1 2" key="1">
    <citation type="submission" date="2018-09" db="EMBL/GenBank/DDBJ databases">
        <authorList>
            <person name="Wang X."/>
            <person name="Du Z."/>
        </authorList>
    </citation>
    <scope>NUCLEOTIDE SEQUENCE [LARGE SCALE GENOMIC DNA]</scope>
    <source>
        <strain evidence="1 2">N3</strain>
    </source>
</reference>
<comment type="caution">
    <text evidence="1">The sequence shown here is derived from an EMBL/GenBank/DDBJ whole genome shotgun (WGS) entry which is preliminary data.</text>
</comment>
<sequence>MEENPNNPEIQQPLMNPTAIKRNWTSYFKEFLMLFLAVFAGFMAENYRDKLTEEAWAKELAINLYEELKADSVIVVIKTETRIKQEKALQELMHYFEDSSLTEVSKKFSVNFLYGIAYRTPSLFEPRTVILEQLQNSGSLRYFKNRELQKLIGDLSVAINNINDRQRLETDIRKEYINPLLVLHYDYDFHRMLVKDSVTSITVAAAYEASDEIIPFEFKSLEKFDKQGTINALGIYGMNGLASTRSVHFQVYKDVNTKLLQLLRKEFKIKD</sequence>
<proteinExistence type="predicted"/>
<evidence type="ECO:0000313" key="2">
    <source>
        <dbReference type="Proteomes" id="UP000283522"/>
    </source>
</evidence>
<evidence type="ECO:0000313" key="1">
    <source>
        <dbReference type="EMBL" id="RIW18277.1"/>
    </source>
</evidence>
<accession>A0A418PVR8</accession>